<feature type="domain" description="2EXR" evidence="1">
    <location>
        <begin position="40"/>
        <end position="120"/>
    </location>
</feature>
<dbReference type="OrthoDB" id="3473305at2759"/>
<name>A0A8H7W9A7_9HELO</name>
<evidence type="ECO:0000259" key="1">
    <source>
        <dbReference type="Pfam" id="PF20150"/>
    </source>
</evidence>
<gene>
    <name evidence="2" type="ORF">IFR04_006630</name>
</gene>
<dbReference type="EMBL" id="JAFJYH010000088">
    <property type="protein sequence ID" value="KAG4420252.1"/>
    <property type="molecule type" value="Genomic_DNA"/>
</dbReference>
<proteinExistence type="predicted"/>
<dbReference type="AlphaFoldDB" id="A0A8H7W9A7"/>
<protein>
    <recommendedName>
        <fullName evidence="1">2EXR domain-containing protein</fullName>
    </recommendedName>
</protein>
<keyword evidence="3" id="KW-1185">Reference proteome</keyword>
<organism evidence="2 3">
    <name type="scientific">Cadophora malorum</name>
    <dbReference type="NCBI Taxonomy" id="108018"/>
    <lineage>
        <taxon>Eukaryota</taxon>
        <taxon>Fungi</taxon>
        <taxon>Dikarya</taxon>
        <taxon>Ascomycota</taxon>
        <taxon>Pezizomycotina</taxon>
        <taxon>Leotiomycetes</taxon>
        <taxon>Helotiales</taxon>
        <taxon>Ploettnerulaceae</taxon>
        <taxon>Cadophora</taxon>
    </lineage>
</organism>
<dbReference type="Pfam" id="PF20150">
    <property type="entry name" value="2EXR"/>
    <property type="match status" value="1"/>
</dbReference>
<reference evidence="2" key="1">
    <citation type="submission" date="2021-02" db="EMBL/GenBank/DDBJ databases">
        <title>Genome sequence Cadophora malorum strain M34.</title>
        <authorList>
            <person name="Stefanovic E."/>
            <person name="Vu D."/>
            <person name="Scully C."/>
            <person name="Dijksterhuis J."/>
            <person name="Roader J."/>
            <person name="Houbraken J."/>
        </authorList>
    </citation>
    <scope>NUCLEOTIDE SEQUENCE</scope>
    <source>
        <strain evidence="2">M34</strain>
    </source>
</reference>
<dbReference type="PANTHER" id="PTHR35910">
    <property type="entry name" value="2EXR DOMAIN-CONTAINING PROTEIN"/>
    <property type="match status" value="1"/>
</dbReference>
<evidence type="ECO:0000313" key="3">
    <source>
        <dbReference type="Proteomes" id="UP000664132"/>
    </source>
</evidence>
<dbReference type="InterPro" id="IPR045518">
    <property type="entry name" value="2EXR"/>
</dbReference>
<accession>A0A8H7W9A7</accession>
<dbReference type="Proteomes" id="UP000664132">
    <property type="component" value="Unassembled WGS sequence"/>
</dbReference>
<evidence type="ECO:0000313" key="2">
    <source>
        <dbReference type="EMBL" id="KAG4420252.1"/>
    </source>
</evidence>
<sequence>MDAPPATDAAATASQTTASNSLKIRPPKRFYRGPPFLNSFPKSRKLPMELSSMIWEFTLTPRVIETEFLTERGFYTRVPTPLALKVCKDSREAVERLYPGCFGNNIYEPRILFNFSIDTLYLDSGVQHQTLLLLAGLNEAELKGLRFMAIDDTINENYDISDTTEYDTFELVKKLLPKMPSMQALQIVQNVEDWNELSLPGSLAPMQLFEKWPDMLEVYHSCFEDLDSVNLEDMTEEEIEGLIYTKPFISLSRLPFTPSKPSPALANSPVSIRLNTWRRKHLLNNLIDRRRMTSRTLTVLFHPPVSLPLCFSMIPVASQSSSFNLKDHRIIIPSHALPRY</sequence>
<comment type="caution">
    <text evidence="2">The sequence shown here is derived from an EMBL/GenBank/DDBJ whole genome shotgun (WGS) entry which is preliminary data.</text>
</comment>
<dbReference type="PANTHER" id="PTHR35910:SF6">
    <property type="entry name" value="2EXR DOMAIN-CONTAINING PROTEIN"/>
    <property type="match status" value="1"/>
</dbReference>